<name>A0A7R9WPS5_9STRA</name>
<feature type="region of interest" description="Disordered" evidence="1">
    <location>
        <begin position="193"/>
        <end position="289"/>
    </location>
</feature>
<feature type="compositionally biased region" description="Low complexity" evidence="1">
    <location>
        <begin position="197"/>
        <end position="220"/>
    </location>
</feature>
<feature type="compositionally biased region" description="Low complexity" evidence="1">
    <location>
        <begin position="280"/>
        <end position="289"/>
    </location>
</feature>
<dbReference type="AlphaFoldDB" id="A0A7R9WPS5"/>
<feature type="chain" id="PRO_5030833309" evidence="2">
    <location>
        <begin position="26"/>
        <end position="476"/>
    </location>
</feature>
<evidence type="ECO:0000256" key="2">
    <source>
        <dbReference type="SAM" id="SignalP"/>
    </source>
</evidence>
<accession>A0A7R9WPS5</accession>
<feature type="signal peptide" evidence="2">
    <location>
        <begin position="1"/>
        <end position="25"/>
    </location>
</feature>
<gene>
    <name evidence="3" type="ORF">CAUS1442_LOCUS3534</name>
</gene>
<evidence type="ECO:0000313" key="3">
    <source>
        <dbReference type="EMBL" id="CAD8331435.1"/>
    </source>
</evidence>
<evidence type="ECO:0000256" key="1">
    <source>
        <dbReference type="SAM" id="MobiDB-lite"/>
    </source>
</evidence>
<dbReference type="EMBL" id="HBEF01005703">
    <property type="protein sequence ID" value="CAD8331435.1"/>
    <property type="molecule type" value="Transcribed_RNA"/>
</dbReference>
<feature type="compositionally biased region" description="Acidic residues" evidence="1">
    <location>
        <begin position="223"/>
        <end position="255"/>
    </location>
</feature>
<organism evidence="3">
    <name type="scientific">Craspedostauros australis</name>
    <dbReference type="NCBI Taxonomy" id="1486917"/>
    <lineage>
        <taxon>Eukaryota</taxon>
        <taxon>Sar</taxon>
        <taxon>Stramenopiles</taxon>
        <taxon>Ochrophyta</taxon>
        <taxon>Bacillariophyta</taxon>
        <taxon>Bacillariophyceae</taxon>
        <taxon>Bacillariophycidae</taxon>
        <taxon>Naviculales</taxon>
        <taxon>Naviculaceae</taxon>
        <taxon>Craspedostauros</taxon>
    </lineage>
</organism>
<keyword evidence="2" id="KW-0732">Signal</keyword>
<protein>
    <submittedName>
        <fullName evidence="3">Uncharacterized protein</fullName>
    </submittedName>
</protein>
<reference evidence="3" key="1">
    <citation type="submission" date="2021-01" db="EMBL/GenBank/DDBJ databases">
        <authorList>
            <person name="Corre E."/>
            <person name="Pelletier E."/>
            <person name="Niang G."/>
            <person name="Scheremetjew M."/>
            <person name="Finn R."/>
            <person name="Kale V."/>
            <person name="Holt S."/>
            <person name="Cochrane G."/>
            <person name="Meng A."/>
            <person name="Brown T."/>
            <person name="Cohen L."/>
        </authorList>
    </citation>
    <scope>NUCLEOTIDE SEQUENCE</scope>
    <source>
        <strain evidence="3">CCMP3328</strain>
    </source>
</reference>
<sequence length="476" mass="51308">MVASTSSFMLTTLLLSATLPIPASAANHPIARSFAIRGGSDTPCSKKGIDLESSSDFEDDSVILTEQERRLLEQSDVHNLAKKHQDEEEADDEDDISDMDAFVDAKEIEEPSDITDVSDAESFEDAQSINVTATKTPSTDDVPMQLQDGLHQTVFDDEEFEEATAAATRAVSTTDDEASSAFVDRMELADAYDEGETTTGETYATAATTTAAATTEAAKTSESEETTADVAENEDDDDDAGVESVDDATVAEDDAPANVDELQPPGGDGDDGDGDDSKDTATSTPITSTVPVPIAATTIITPIMKSALQKLRYGSNEINLMKPAAAQMLIEKQLTRPPEGLPSTCLLDEAIAAKSKRDFPKWIRRTAFVATAIVVTVVAVQDGTEITNSAQNLFQGVFGGKKQVEEEVEEEAAAVVEEPEPEFKLETHYEDHQDLVHSVKPGSKDDELEVVEDVTWLDKAITKVENAIKRFLRMEI</sequence>
<proteinExistence type="predicted"/>